<dbReference type="Proteomes" id="UP001629953">
    <property type="component" value="Unassembled WGS sequence"/>
</dbReference>
<keyword evidence="6" id="KW-1185">Reference proteome</keyword>
<dbReference type="PANTHER" id="PTHR30098:SF2">
    <property type="entry name" value="LEUCYL_PHENYLALANYL-TRNA--PROTEIN TRANSFERASE"/>
    <property type="match status" value="1"/>
</dbReference>
<evidence type="ECO:0000313" key="5">
    <source>
        <dbReference type="EMBL" id="MFM2483917.1"/>
    </source>
</evidence>
<dbReference type="GO" id="GO:0008914">
    <property type="term" value="F:leucyl-tRNA--protein transferase activity"/>
    <property type="evidence" value="ECO:0007669"/>
    <property type="project" value="UniProtKB-EC"/>
</dbReference>
<dbReference type="Pfam" id="PF03588">
    <property type="entry name" value="Leu_Phe_trans"/>
    <property type="match status" value="1"/>
</dbReference>
<dbReference type="EMBL" id="JBEQCT010000001">
    <property type="protein sequence ID" value="MFM2483917.1"/>
    <property type="molecule type" value="Genomic_DNA"/>
</dbReference>
<comment type="similarity">
    <text evidence="4">Belongs to the L/F-transferase family.</text>
</comment>
<reference evidence="5 6" key="1">
    <citation type="journal article" date="2013" name="Int. J. Syst. Evol. Microbiol.">
        <title>Celerinatantimonas yamalensis sp. nov., a cold-adapted diazotrophic bacterium from a cold permafrost brine.</title>
        <authorList>
            <person name="Shcherbakova V."/>
            <person name="Chuvilskaya N."/>
            <person name="Rivkina E."/>
            <person name="Demidov N."/>
            <person name="Uchaeva V."/>
            <person name="Suetin S."/>
            <person name="Suzina N."/>
            <person name="Gilichinsky D."/>
        </authorList>
    </citation>
    <scope>NUCLEOTIDE SEQUENCE [LARGE SCALE GENOMIC DNA]</scope>
    <source>
        <strain evidence="5 6">C7</strain>
    </source>
</reference>
<evidence type="ECO:0000313" key="6">
    <source>
        <dbReference type="Proteomes" id="UP001629953"/>
    </source>
</evidence>
<comment type="caution">
    <text evidence="5">The sequence shown here is derived from an EMBL/GenBank/DDBJ whole genome shotgun (WGS) entry which is preliminary data.</text>
</comment>
<dbReference type="SUPFAM" id="SSF55729">
    <property type="entry name" value="Acyl-CoA N-acyltransferases (Nat)"/>
    <property type="match status" value="1"/>
</dbReference>
<dbReference type="PANTHER" id="PTHR30098">
    <property type="entry name" value="LEUCYL/PHENYLALANYL-TRNA--PROTEIN TRANSFERASE"/>
    <property type="match status" value="1"/>
</dbReference>
<sequence length="228" mass="26377">MQLHVLADNYWFPDIEQALDDPDGLLAMGGDLSCQRLVSAYRHGIFPWYNDSQPLLWWSPKIRAVISPEHVHISRSMKKWMAKCPYRITLNSQFERIIAQCAIRPHDGTWITKQMQQAYIELHHQGFAHSVEVWDDDKLVGGLYGVSVGQLFCGESMFHRATNASKLAFIQFSHHFAQHGGQLIDAQMPTTHLQSLGVVDCPRRQFKHYLRQYRDQAVDVNCWESQEL</sequence>
<keyword evidence="1 4" id="KW-0963">Cytoplasm</keyword>
<gene>
    <name evidence="4 5" type="primary">aat</name>
    <name evidence="5" type="ORF">ABUE30_02355</name>
</gene>
<evidence type="ECO:0000256" key="1">
    <source>
        <dbReference type="ARBA" id="ARBA00022490"/>
    </source>
</evidence>
<evidence type="ECO:0000256" key="4">
    <source>
        <dbReference type="HAMAP-Rule" id="MF_00688"/>
    </source>
</evidence>
<evidence type="ECO:0000256" key="3">
    <source>
        <dbReference type="ARBA" id="ARBA00023315"/>
    </source>
</evidence>
<name>A0ABW9G2W6_9GAMM</name>
<dbReference type="EC" id="2.3.2.6" evidence="4"/>
<dbReference type="InterPro" id="IPR016181">
    <property type="entry name" value="Acyl_CoA_acyltransferase"/>
</dbReference>
<comment type="catalytic activity">
    <reaction evidence="4">
        <text>L-phenylalanyl-tRNA(Phe) + an N-terminal L-alpha-aminoacyl-[protein] = an N-terminal L-phenylalanyl-L-alpha-aminoacyl-[protein] + tRNA(Phe)</text>
        <dbReference type="Rhea" id="RHEA:43632"/>
        <dbReference type="Rhea" id="RHEA-COMP:9668"/>
        <dbReference type="Rhea" id="RHEA-COMP:9699"/>
        <dbReference type="Rhea" id="RHEA-COMP:10636"/>
        <dbReference type="Rhea" id="RHEA-COMP:10637"/>
        <dbReference type="ChEBI" id="CHEBI:78442"/>
        <dbReference type="ChEBI" id="CHEBI:78531"/>
        <dbReference type="ChEBI" id="CHEBI:78597"/>
        <dbReference type="ChEBI" id="CHEBI:83561"/>
        <dbReference type="EC" id="2.3.2.6"/>
    </reaction>
</comment>
<comment type="subcellular location">
    <subcellularLocation>
        <location evidence="4">Cytoplasm</location>
    </subcellularLocation>
</comment>
<dbReference type="RefSeq" id="WP_408622068.1">
    <property type="nucleotide sequence ID" value="NZ_JBEQCT010000001.1"/>
</dbReference>
<accession>A0ABW9G2W6</accession>
<protein>
    <recommendedName>
        <fullName evidence="4">Leucyl/phenylalanyl-tRNA--protein transferase</fullName>
        <ecNumber evidence="4">2.3.2.6</ecNumber>
    </recommendedName>
    <alternativeName>
        <fullName evidence="4">L/F-transferase</fullName>
    </alternativeName>
    <alternativeName>
        <fullName evidence="4">Leucyltransferase</fullName>
    </alternativeName>
    <alternativeName>
        <fullName evidence="4">Phenyalanyltransferase</fullName>
    </alternativeName>
</protein>
<comment type="catalytic activity">
    <reaction evidence="4">
        <text>N-terminal L-arginyl-[protein] + L-leucyl-tRNA(Leu) = N-terminal L-leucyl-L-arginyl-[protein] + tRNA(Leu) + H(+)</text>
        <dbReference type="Rhea" id="RHEA:50416"/>
        <dbReference type="Rhea" id="RHEA-COMP:9613"/>
        <dbReference type="Rhea" id="RHEA-COMP:9622"/>
        <dbReference type="Rhea" id="RHEA-COMP:12672"/>
        <dbReference type="Rhea" id="RHEA-COMP:12673"/>
        <dbReference type="ChEBI" id="CHEBI:15378"/>
        <dbReference type="ChEBI" id="CHEBI:64719"/>
        <dbReference type="ChEBI" id="CHEBI:78442"/>
        <dbReference type="ChEBI" id="CHEBI:78494"/>
        <dbReference type="ChEBI" id="CHEBI:133044"/>
        <dbReference type="EC" id="2.3.2.6"/>
    </reaction>
</comment>
<keyword evidence="3 4" id="KW-0012">Acyltransferase</keyword>
<dbReference type="InterPro" id="IPR042203">
    <property type="entry name" value="Leu/Phe-tRNA_Trfase_C"/>
</dbReference>
<dbReference type="InterPro" id="IPR042221">
    <property type="entry name" value="Leu/Phe-tRNA_Trfase_N"/>
</dbReference>
<dbReference type="Gene3D" id="3.30.70.3550">
    <property type="entry name" value="Leucyl/phenylalanyl-tRNA-protein transferase, N-terminal domain"/>
    <property type="match status" value="1"/>
</dbReference>
<dbReference type="Gene3D" id="3.40.630.70">
    <property type="entry name" value="Leucyl/phenylalanyl-tRNA-protein transferase, C-terminal domain"/>
    <property type="match status" value="1"/>
</dbReference>
<comment type="catalytic activity">
    <reaction evidence="4">
        <text>N-terminal L-lysyl-[protein] + L-leucyl-tRNA(Leu) = N-terminal L-leucyl-L-lysyl-[protein] + tRNA(Leu) + H(+)</text>
        <dbReference type="Rhea" id="RHEA:12340"/>
        <dbReference type="Rhea" id="RHEA-COMP:9613"/>
        <dbReference type="Rhea" id="RHEA-COMP:9622"/>
        <dbReference type="Rhea" id="RHEA-COMP:12670"/>
        <dbReference type="Rhea" id="RHEA-COMP:12671"/>
        <dbReference type="ChEBI" id="CHEBI:15378"/>
        <dbReference type="ChEBI" id="CHEBI:65249"/>
        <dbReference type="ChEBI" id="CHEBI:78442"/>
        <dbReference type="ChEBI" id="CHEBI:78494"/>
        <dbReference type="ChEBI" id="CHEBI:133043"/>
        <dbReference type="EC" id="2.3.2.6"/>
    </reaction>
</comment>
<dbReference type="HAMAP" id="MF_00688">
    <property type="entry name" value="Leu_Phe_trans"/>
    <property type="match status" value="1"/>
</dbReference>
<dbReference type="InterPro" id="IPR004616">
    <property type="entry name" value="Leu/Phe-tRNA_Trfase"/>
</dbReference>
<comment type="function">
    <text evidence="4">Functions in the N-end rule pathway of protein degradation where it conjugates Leu, Phe and, less efficiently, Met from aminoacyl-tRNAs to the N-termini of proteins containing an N-terminal arginine or lysine.</text>
</comment>
<proteinExistence type="inferred from homology"/>
<dbReference type="NCBIfam" id="TIGR00667">
    <property type="entry name" value="aat"/>
    <property type="match status" value="1"/>
</dbReference>
<evidence type="ECO:0000256" key="2">
    <source>
        <dbReference type="ARBA" id="ARBA00022679"/>
    </source>
</evidence>
<organism evidence="5 6">
    <name type="scientific">Celerinatantimonas yamalensis</name>
    <dbReference type="NCBI Taxonomy" id="559956"/>
    <lineage>
        <taxon>Bacteria</taxon>
        <taxon>Pseudomonadati</taxon>
        <taxon>Pseudomonadota</taxon>
        <taxon>Gammaproteobacteria</taxon>
        <taxon>Celerinatantimonadaceae</taxon>
        <taxon>Celerinatantimonas</taxon>
    </lineage>
</organism>
<keyword evidence="2 4" id="KW-0808">Transferase</keyword>